<proteinExistence type="predicted"/>
<evidence type="ECO:0000256" key="1">
    <source>
        <dbReference type="SAM" id="MobiDB-lite"/>
    </source>
</evidence>
<reference evidence="2" key="1">
    <citation type="submission" date="2021-02" db="EMBL/GenBank/DDBJ databases">
        <title>First Annotated Genome of the Yellow-green Alga Tribonema minus.</title>
        <authorList>
            <person name="Mahan K.M."/>
        </authorList>
    </citation>
    <scope>NUCLEOTIDE SEQUENCE</scope>
    <source>
        <strain evidence="2">UTEX B ZZ1240</strain>
    </source>
</reference>
<dbReference type="AlphaFoldDB" id="A0A835YMB3"/>
<evidence type="ECO:0000313" key="2">
    <source>
        <dbReference type="EMBL" id="KAG5177366.1"/>
    </source>
</evidence>
<organism evidence="2 3">
    <name type="scientific">Tribonema minus</name>
    <dbReference type="NCBI Taxonomy" id="303371"/>
    <lineage>
        <taxon>Eukaryota</taxon>
        <taxon>Sar</taxon>
        <taxon>Stramenopiles</taxon>
        <taxon>Ochrophyta</taxon>
        <taxon>PX clade</taxon>
        <taxon>Xanthophyceae</taxon>
        <taxon>Tribonematales</taxon>
        <taxon>Tribonemataceae</taxon>
        <taxon>Tribonema</taxon>
    </lineage>
</organism>
<comment type="caution">
    <text evidence="2">The sequence shown here is derived from an EMBL/GenBank/DDBJ whole genome shotgun (WGS) entry which is preliminary data.</text>
</comment>
<accession>A0A835YMB3</accession>
<dbReference type="EMBL" id="JAFCMP010000525">
    <property type="protein sequence ID" value="KAG5177366.1"/>
    <property type="molecule type" value="Genomic_DNA"/>
</dbReference>
<protein>
    <submittedName>
        <fullName evidence="2">Uncharacterized protein</fullName>
    </submittedName>
</protein>
<keyword evidence="3" id="KW-1185">Reference proteome</keyword>
<feature type="compositionally biased region" description="Polar residues" evidence="1">
    <location>
        <begin position="164"/>
        <end position="182"/>
    </location>
</feature>
<evidence type="ECO:0000313" key="3">
    <source>
        <dbReference type="Proteomes" id="UP000664859"/>
    </source>
</evidence>
<dbReference type="Proteomes" id="UP000664859">
    <property type="component" value="Unassembled WGS sequence"/>
</dbReference>
<sequence>MPKQEGSIVRLQGLQNNPQLNGREGFIYAAQNENGRFGVRLFNLRVDDMRISERDEMKDLRKLIRPPNLEELESSYALLVTPTAGGGVTVKRFEFDCPMGREAQEMACIKRKLGWSQVTSCGQFCYSQARGPANPVARLQRRDPRSVRGPAVVVRAEPPRVLSSYDSVDGPSTSHESQDTSLWTPRLGHKELRDTLAFFATTAFDAVDKVRAMKRMGVRGADAANMPHLFF</sequence>
<name>A0A835YMB3_9STRA</name>
<feature type="region of interest" description="Disordered" evidence="1">
    <location>
        <begin position="163"/>
        <end position="182"/>
    </location>
</feature>
<gene>
    <name evidence="2" type="ORF">JKP88DRAFT_274006</name>
</gene>